<dbReference type="InterPro" id="IPR036821">
    <property type="entry name" value="Peptide_deformylase_sf"/>
</dbReference>
<keyword evidence="8" id="KW-1185">Reference proteome</keyword>
<evidence type="ECO:0000256" key="5">
    <source>
        <dbReference type="ARBA" id="ARBA00023004"/>
    </source>
</evidence>
<sequence length="167" mass="18512">MAILKILQYPDPRLHKVAAPVGEVTAATRKLIADMAETMYAAPGVGLAATQVDIHEQIIVADISETHNELLVFINPELIATSGDSTLEEGCLSVPGIYDKVQRAERVTVRAQDKHGKTFTLEADGLLAVCIQHEMDHLKGKVFVEYLSQLKQTRIRAKLKKRQRETL</sequence>
<evidence type="ECO:0000256" key="1">
    <source>
        <dbReference type="ARBA" id="ARBA00010759"/>
    </source>
</evidence>
<feature type="active site" evidence="6">
    <location>
        <position position="134"/>
    </location>
</feature>
<name>A0A2Z6GG22_9PROT</name>
<dbReference type="PANTHER" id="PTHR10458:SF21">
    <property type="entry name" value="PEPTIDE DEFORMYLASE"/>
    <property type="match status" value="1"/>
</dbReference>
<dbReference type="RefSeq" id="WP_062626463.1">
    <property type="nucleotide sequence ID" value="NZ_AP018738.1"/>
</dbReference>
<dbReference type="CDD" id="cd00487">
    <property type="entry name" value="Pep_deformylase"/>
    <property type="match status" value="1"/>
</dbReference>
<keyword evidence="5 6" id="KW-0408">Iron</keyword>
<proteinExistence type="inferred from homology"/>
<gene>
    <name evidence="6" type="primary">def</name>
    <name evidence="7" type="ORF">OYT1_ch2603</name>
</gene>
<dbReference type="Pfam" id="PF01327">
    <property type="entry name" value="Pep_deformylase"/>
    <property type="match status" value="1"/>
</dbReference>
<comment type="cofactor">
    <cofactor evidence="6">
        <name>Fe(2+)</name>
        <dbReference type="ChEBI" id="CHEBI:29033"/>
    </cofactor>
    <text evidence="6">Binds 1 Fe(2+) ion.</text>
</comment>
<dbReference type="PANTHER" id="PTHR10458">
    <property type="entry name" value="PEPTIDE DEFORMYLASE"/>
    <property type="match status" value="1"/>
</dbReference>
<dbReference type="HAMAP" id="MF_00163">
    <property type="entry name" value="Pep_deformylase"/>
    <property type="match status" value="1"/>
</dbReference>
<keyword evidence="3 6" id="KW-0378">Hydrolase</keyword>
<dbReference type="NCBIfam" id="NF001159">
    <property type="entry name" value="PRK00150.1-3"/>
    <property type="match status" value="1"/>
</dbReference>
<evidence type="ECO:0000313" key="8">
    <source>
        <dbReference type="Proteomes" id="UP000033070"/>
    </source>
</evidence>
<dbReference type="OrthoDB" id="9804313at2"/>
<dbReference type="SUPFAM" id="SSF56420">
    <property type="entry name" value="Peptide deformylase"/>
    <property type="match status" value="1"/>
</dbReference>
<evidence type="ECO:0000256" key="4">
    <source>
        <dbReference type="ARBA" id="ARBA00022917"/>
    </source>
</evidence>
<dbReference type="KEGG" id="fam:OYT1_ch2603"/>
<feature type="binding site" evidence="6">
    <location>
        <position position="91"/>
    </location>
    <ligand>
        <name>Fe cation</name>
        <dbReference type="ChEBI" id="CHEBI:24875"/>
    </ligand>
</feature>
<evidence type="ECO:0000313" key="7">
    <source>
        <dbReference type="EMBL" id="BBE52115.1"/>
    </source>
</evidence>
<dbReference type="EMBL" id="AP018738">
    <property type="protein sequence ID" value="BBE52115.1"/>
    <property type="molecule type" value="Genomic_DNA"/>
</dbReference>
<accession>A0A2Z6GG22</accession>
<dbReference type="Gene3D" id="3.90.45.10">
    <property type="entry name" value="Peptide deformylase"/>
    <property type="match status" value="1"/>
</dbReference>
<evidence type="ECO:0000256" key="3">
    <source>
        <dbReference type="ARBA" id="ARBA00022801"/>
    </source>
</evidence>
<dbReference type="Proteomes" id="UP000033070">
    <property type="component" value="Chromosome"/>
</dbReference>
<evidence type="ECO:0000256" key="2">
    <source>
        <dbReference type="ARBA" id="ARBA00022723"/>
    </source>
</evidence>
<comment type="function">
    <text evidence="6">Removes the formyl group from the N-terminal Met of newly synthesized proteins. Requires at least a dipeptide for an efficient rate of reaction. N-terminal L-methionine is a prerequisite for activity but the enzyme has broad specificity at other positions.</text>
</comment>
<keyword evidence="2 6" id="KW-0479">Metal-binding</keyword>
<dbReference type="GO" id="GO:0006412">
    <property type="term" value="P:translation"/>
    <property type="evidence" value="ECO:0007669"/>
    <property type="project" value="UniProtKB-UniRule"/>
</dbReference>
<comment type="similarity">
    <text evidence="1 6">Belongs to the polypeptide deformylase family.</text>
</comment>
<feature type="binding site" evidence="6">
    <location>
        <position position="133"/>
    </location>
    <ligand>
        <name>Fe cation</name>
        <dbReference type="ChEBI" id="CHEBI:24875"/>
    </ligand>
</feature>
<organism evidence="7 8">
    <name type="scientific">Ferriphaselus amnicola</name>
    <dbReference type="NCBI Taxonomy" id="1188319"/>
    <lineage>
        <taxon>Bacteria</taxon>
        <taxon>Pseudomonadati</taxon>
        <taxon>Pseudomonadota</taxon>
        <taxon>Betaproteobacteria</taxon>
        <taxon>Nitrosomonadales</taxon>
        <taxon>Gallionellaceae</taxon>
        <taxon>Ferriphaselus</taxon>
    </lineage>
</organism>
<dbReference type="EC" id="3.5.1.88" evidence="6"/>
<evidence type="ECO:0000256" key="6">
    <source>
        <dbReference type="HAMAP-Rule" id="MF_00163"/>
    </source>
</evidence>
<dbReference type="NCBIfam" id="TIGR00079">
    <property type="entry name" value="pept_deformyl"/>
    <property type="match status" value="1"/>
</dbReference>
<dbReference type="STRING" id="1188319.OYT1_01264"/>
<dbReference type="GO" id="GO:0046872">
    <property type="term" value="F:metal ion binding"/>
    <property type="evidence" value="ECO:0007669"/>
    <property type="project" value="UniProtKB-KW"/>
</dbReference>
<reference evidence="7 8" key="1">
    <citation type="submission" date="2018-06" db="EMBL/GenBank/DDBJ databases">
        <title>OYT1 Genome Sequencing.</title>
        <authorList>
            <person name="Kato S."/>
            <person name="Itoh T."/>
            <person name="Ohkuma M."/>
        </authorList>
    </citation>
    <scope>NUCLEOTIDE SEQUENCE [LARGE SCALE GENOMIC DNA]</scope>
    <source>
        <strain evidence="7 8">OYT1</strain>
    </source>
</reference>
<dbReference type="PIRSF" id="PIRSF004749">
    <property type="entry name" value="Pep_def"/>
    <property type="match status" value="1"/>
</dbReference>
<feature type="binding site" evidence="6">
    <location>
        <position position="137"/>
    </location>
    <ligand>
        <name>Fe cation</name>
        <dbReference type="ChEBI" id="CHEBI:24875"/>
    </ligand>
</feature>
<dbReference type="InterPro" id="IPR023635">
    <property type="entry name" value="Peptide_deformylase"/>
</dbReference>
<dbReference type="GO" id="GO:0042586">
    <property type="term" value="F:peptide deformylase activity"/>
    <property type="evidence" value="ECO:0007669"/>
    <property type="project" value="UniProtKB-UniRule"/>
</dbReference>
<protein>
    <recommendedName>
        <fullName evidence="6">Peptide deformylase</fullName>
        <shortName evidence="6">PDF</shortName>
        <ecNumber evidence="6">3.5.1.88</ecNumber>
    </recommendedName>
    <alternativeName>
        <fullName evidence="6">Polypeptide deformylase</fullName>
    </alternativeName>
</protein>
<keyword evidence="4 6" id="KW-0648">Protein biosynthesis</keyword>
<dbReference type="FunFam" id="3.90.45.10:FF:000001">
    <property type="entry name" value="Peptide deformylase"/>
    <property type="match status" value="1"/>
</dbReference>
<dbReference type="AlphaFoldDB" id="A0A2Z6GG22"/>
<dbReference type="PRINTS" id="PR01576">
    <property type="entry name" value="PDEFORMYLASE"/>
</dbReference>
<comment type="catalytic activity">
    <reaction evidence="6">
        <text>N-terminal N-formyl-L-methionyl-[peptide] + H2O = N-terminal L-methionyl-[peptide] + formate</text>
        <dbReference type="Rhea" id="RHEA:24420"/>
        <dbReference type="Rhea" id="RHEA-COMP:10639"/>
        <dbReference type="Rhea" id="RHEA-COMP:10640"/>
        <dbReference type="ChEBI" id="CHEBI:15377"/>
        <dbReference type="ChEBI" id="CHEBI:15740"/>
        <dbReference type="ChEBI" id="CHEBI:49298"/>
        <dbReference type="ChEBI" id="CHEBI:64731"/>
        <dbReference type="EC" id="3.5.1.88"/>
    </reaction>
</comment>